<keyword evidence="2" id="KW-0472">Membrane</keyword>
<name>A0A1L8EGJ9_HAEIR</name>
<dbReference type="AlphaFoldDB" id="A0A1L8EGJ9"/>
<accession>A0A1L8EGJ9</accession>
<feature type="compositionally biased region" description="Basic and acidic residues" evidence="1">
    <location>
        <begin position="1"/>
        <end position="16"/>
    </location>
</feature>
<feature type="transmembrane region" description="Helical" evidence="2">
    <location>
        <begin position="109"/>
        <end position="128"/>
    </location>
</feature>
<feature type="transmembrane region" description="Helical" evidence="2">
    <location>
        <begin position="81"/>
        <end position="103"/>
    </location>
</feature>
<protein>
    <submittedName>
        <fullName evidence="3">Uncharacterized protein</fullName>
    </submittedName>
</protein>
<keyword evidence="2" id="KW-0812">Transmembrane</keyword>
<feature type="region of interest" description="Disordered" evidence="1">
    <location>
        <begin position="1"/>
        <end position="27"/>
    </location>
</feature>
<evidence type="ECO:0000313" key="3">
    <source>
        <dbReference type="EMBL" id="JAV17765.1"/>
    </source>
</evidence>
<organism evidence="3">
    <name type="scientific">Haematobia irritans</name>
    <name type="common">Horn fly</name>
    <name type="synonym">Conops irritans</name>
    <dbReference type="NCBI Taxonomy" id="7368"/>
    <lineage>
        <taxon>Eukaryota</taxon>
        <taxon>Metazoa</taxon>
        <taxon>Ecdysozoa</taxon>
        <taxon>Arthropoda</taxon>
        <taxon>Hexapoda</taxon>
        <taxon>Insecta</taxon>
        <taxon>Pterygota</taxon>
        <taxon>Neoptera</taxon>
        <taxon>Endopterygota</taxon>
        <taxon>Diptera</taxon>
        <taxon>Brachycera</taxon>
        <taxon>Muscomorpha</taxon>
        <taxon>Muscoidea</taxon>
        <taxon>Muscidae</taxon>
        <taxon>Haematobia</taxon>
    </lineage>
</organism>
<sequence>MSTDDLHKPNPLDEVKFAGGRPPNQLQRNLSTKDLQKAFDDVDFTSGFETQYQQEYRPLKPTVAVPKSQLRETLWYRDLKTILMVTFLMGIFLFGTILLTKLVFTTNPLYVFAITSIYVIVAIIMIVLEVKTQHIR</sequence>
<evidence type="ECO:0000256" key="1">
    <source>
        <dbReference type="SAM" id="MobiDB-lite"/>
    </source>
</evidence>
<keyword evidence="2" id="KW-1133">Transmembrane helix</keyword>
<evidence type="ECO:0000256" key="2">
    <source>
        <dbReference type="SAM" id="Phobius"/>
    </source>
</evidence>
<dbReference type="EMBL" id="GFDG01001034">
    <property type="protein sequence ID" value="JAV17765.1"/>
    <property type="molecule type" value="Transcribed_RNA"/>
</dbReference>
<proteinExistence type="predicted"/>
<reference evidence="3" key="1">
    <citation type="submission" date="2017-01" db="EMBL/GenBank/DDBJ databases">
        <title>An insight into the sialome and mialome of the horn fly, Haematobia irritans.</title>
        <authorList>
            <person name="Breijo M."/>
            <person name="Boiani M."/>
            <person name="Ures X."/>
            <person name="Rocha S."/>
            <person name="Sequeira M."/>
            <person name="Ribeiro J.M."/>
        </authorList>
    </citation>
    <scope>NUCLEOTIDE SEQUENCE</scope>
</reference>